<evidence type="ECO:0000256" key="1">
    <source>
        <dbReference type="SAM" id="MobiDB-lite"/>
    </source>
</evidence>
<dbReference type="EMBL" id="DWUQ01000086">
    <property type="protein sequence ID" value="HJD44238.1"/>
    <property type="molecule type" value="Genomic_DNA"/>
</dbReference>
<dbReference type="AlphaFoldDB" id="A0A9D2U9G8"/>
<sequence>MKKPYLLGLPLAASLLASTAWAADYRLAYSKAEGLEVFVPNHSEQNWCALPLTLHLKSDASISLDAIQTISPKLGALLGAQCPQAQEFSWVAYHKDGKQFAKGTASAAQQWEPAFSETAVTPPAPEPEVVNEGTAPEAPASTTEPVKPEPTHVTEPSTASAASEAESQSKPDAATPTVSQTEQPRSMVSVNGWQVSPEQLSQNDWTFFDTFSDQNDCKVLGYVNAGGATQADFAVQSHGEVRCSPQGFLEGKGSIELLRSDGKSLGRTADLHFTNGVGRKHETELPPVVSHDDQAVWLYAGDDPATQSVFLLKAPLVTNYGLSFVDNQAFELIVVHENPNSFLNVKELRAMLDAGLAAAEPWVDVQSRLRILAFNDFEKGAKAHTQGWNIEEAQPHFQYQIDAVYPSSFWSGRQKDGKWTYDLNRATNYAYSRVMAAREKAARERAERIRQQQALLDDYQQLQQRFERTEQPYTLLAEQFRTLGYSPLRGGDYVNAIVRASRDAATPINERSGRTVGFPVHVHKITKEGAMVNEPFELTILDGEVEEKGWYLMQGTLVLDPTQVDAAGLPTHYLREASLHACQEALCTDLANPLSIFRMQHELPNWTPEQAQAIINDVEQKGN</sequence>
<keyword evidence="2" id="KW-0732">Signal</keyword>
<evidence type="ECO:0000313" key="3">
    <source>
        <dbReference type="EMBL" id="HJD44238.1"/>
    </source>
</evidence>
<feature type="compositionally biased region" description="Polar residues" evidence="1">
    <location>
        <begin position="176"/>
        <end position="187"/>
    </location>
</feature>
<evidence type="ECO:0000256" key="2">
    <source>
        <dbReference type="SAM" id="SignalP"/>
    </source>
</evidence>
<proteinExistence type="predicted"/>
<organism evidence="3 4">
    <name type="scientific">Candidatus Paenalcaligenes intestinipullorum</name>
    <dbReference type="NCBI Taxonomy" id="2838718"/>
    <lineage>
        <taxon>Bacteria</taxon>
        <taxon>Pseudomonadati</taxon>
        <taxon>Pseudomonadota</taxon>
        <taxon>Betaproteobacteria</taxon>
        <taxon>Burkholderiales</taxon>
        <taxon>Alcaligenaceae</taxon>
        <taxon>Paenalcaligenes</taxon>
    </lineage>
</organism>
<feature type="compositionally biased region" description="Low complexity" evidence="1">
    <location>
        <begin position="154"/>
        <end position="166"/>
    </location>
</feature>
<name>A0A9D2U9G8_9BURK</name>
<accession>A0A9D2U9G8</accession>
<feature type="region of interest" description="Disordered" evidence="1">
    <location>
        <begin position="118"/>
        <end position="187"/>
    </location>
</feature>
<evidence type="ECO:0000313" key="4">
    <source>
        <dbReference type="Proteomes" id="UP000823889"/>
    </source>
</evidence>
<feature type="chain" id="PRO_5039270476" evidence="2">
    <location>
        <begin position="23"/>
        <end position="623"/>
    </location>
</feature>
<protein>
    <submittedName>
        <fullName evidence="3">Uncharacterized protein</fullName>
    </submittedName>
</protein>
<reference evidence="3" key="1">
    <citation type="journal article" date="2021" name="PeerJ">
        <title>Extensive microbial diversity within the chicken gut microbiome revealed by metagenomics and culture.</title>
        <authorList>
            <person name="Gilroy R."/>
            <person name="Ravi A."/>
            <person name="Getino M."/>
            <person name="Pursley I."/>
            <person name="Horton D.L."/>
            <person name="Alikhan N.F."/>
            <person name="Baker D."/>
            <person name="Gharbi K."/>
            <person name="Hall N."/>
            <person name="Watson M."/>
            <person name="Adriaenssens E.M."/>
            <person name="Foster-Nyarko E."/>
            <person name="Jarju S."/>
            <person name="Secka A."/>
            <person name="Antonio M."/>
            <person name="Oren A."/>
            <person name="Chaudhuri R.R."/>
            <person name="La Ragione R."/>
            <person name="Hildebrand F."/>
            <person name="Pallen M.J."/>
        </authorList>
    </citation>
    <scope>NUCLEOTIDE SEQUENCE</scope>
    <source>
        <strain evidence="3">9264</strain>
    </source>
</reference>
<reference evidence="3" key="2">
    <citation type="submission" date="2021-04" db="EMBL/GenBank/DDBJ databases">
        <authorList>
            <person name="Gilroy R."/>
        </authorList>
    </citation>
    <scope>NUCLEOTIDE SEQUENCE</scope>
    <source>
        <strain evidence="3">9264</strain>
    </source>
</reference>
<gene>
    <name evidence="3" type="ORF">H9906_04315</name>
</gene>
<comment type="caution">
    <text evidence="3">The sequence shown here is derived from an EMBL/GenBank/DDBJ whole genome shotgun (WGS) entry which is preliminary data.</text>
</comment>
<dbReference type="Proteomes" id="UP000823889">
    <property type="component" value="Unassembled WGS sequence"/>
</dbReference>
<feature type="signal peptide" evidence="2">
    <location>
        <begin position="1"/>
        <end position="22"/>
    </location>
</feature>